<dbReference type="Proteomes" id="UP001500449">
    <property type="component" value="Unassembled WGS sequence"/>
</dbReference>
<evidence type="ECO:0000313" key="3">
    <source>
        <dbReference type="EMBL" id="GAA1830049.1"/>
    </source>
</evidence>
<protein>
    <recommendedName>
        <fullName evidence="5">DUF304 domain-containing protein</fullName>
    </recommendedName>
</protein>
<dbReference type="RefSeq" id="WP_344411867.1">
    <property type="nucleotide sequence ID" value="NZ_BAAAQK010000002.1"/>
</dbReference>
<evidence type="ECO:0000256" key="2">
    <source>
        <dbReference type="SAM" id="Phobius"/>
    </source>
</evidence>
<evidence type="ECO:0000256" key="1">
    <source>
        <dbReference type="SAM" id="MobiDB-lite"/>
    </source>
</evidence>
<organism evidence="3 4">
    <name type="scientific">Pseudonocardia ailaonensis</name>
    <dbReference type="NCBI Taxonomy" id="367279"/>
    <lineage>
        <taxon>Bacteria</taxon>
        <taxon>Bacillati</taxon>
        <taxon>Actinomycetota</taxon>
        <taxon>Actinomycetes</taxon>
        <taxon>Pseudonocardiales</taxon>
        <taxon>Pseudonocardiaceae</taxon>
        <taxon>Pseudonocardia</taxon>
    </lineage>
</organism>
<gene>
    <name evidence="3" type="ORF">GCM10009836_04960</name>
</gene>
<reference evidence="3 4" key="1">
    <citation type="journal article" date="2019" name="Int. J. Syst. Evol. Microbiol.">
        <title>The Global Catalogue of Microorganisms (GCM) 10K type strain sequencing project: providing services to taxonomists for standard genome sequencing and annotation.</title>
        <authorList>
            <consortium name="The Broad Institute Genomics Platform"/>
            <consortium name="The Broad Institute Genome Sequencing Center for Infectious Disease"/>
            <person name="Wu L."/>
            <person name="Ma J."/>
        </authorList>
    </citation>
    <scope>NUCLEOTIDE SEQUENCE [LARGE SCALE GENOMIC DNA]</scope>
    <source>
        <strain evidence="3 4">JCM 16009</strain>
    </source>
</reference>
<name>A0ABN2MNA4_9PSEU</name>
<feature type="region of interest" description="Disordered" evidence="1">
    <location>
        <begin position="89"/>
        <end position="120"/>
    </location>
</feature>
<sequence>MPASTHRVDHPAWLRACLTGTVVAILAAAVTGGGLGWGGGLLVAVGAALLHDLLFERLIVRADAIVRLGVWRRRRVAFADVREIDLGGSLGEDDDEDSPRTLRASPGSPTGPSFGKRPPREPFRGRGFAGRVEAVGVVSVCFGLPNVPTRGVGDCAGQRVAGRGMIGAWCWGWSRAC</sequence>
<keyword evidence="2" id="KW-1133">Transmembrane helix</keyword>
<dbReference type="EMBL" id="BAAAQK010000002">
    <property type="protein sequence ID" value="GAA1830049.1"/>
    <property type="molecule type" value="Genomic_DNA"/>
</dbReference>
<comment type="caution">
    <text evidence="3">The sequence shown here is derived from an EMBL/GenBank/DDBJ whole genome shotgun (WGS) entry which is preliminary data.</text>
</comment>
<keyword evidence="4" id="KW-1185">Reference proteome</keyword>
<evidence type="ECO:0008006" key="5">
    <source>
        <dbReference type="Google" id="ProtNLM"/>
    </source>
</evidence>
<keyword evidence="2" id="KW-0472">Membrane</keyword>
<keyword evidence="2" id="KW-0812">Transmembrane</keyword>
<evidence type="ECO:0000313" key="4">
    <source>
        <dbReference type="Proteomes" id="UP001500449"/>
    </source>
</evidence>
<feature type="transmembrane region" description="Helical" evidence="2">
    <location>
        <begin position="12"/>
        <end position="30"/>
    </location>
</feature>
<accession>A0ABN2MNA4</accession>
<proteinExistence type="predicted"/>